<accession>A0ABD3LZ95</accession>
<sequence length="652" mass="72645">MGCSHRVQIADGTSSKNKSSPAPTATANYLWRLPSYSRPERTAFVKFYLPHHHYDTMPLPNEYQRNDFIAASDQNRHFGMNNRLDIDFTMDTSPPLAGPPSHAMEASASFFVSSTLSLFSHILSTIFGACTFVLSSLASILLPSAAQLQRVGETLLATFLLLSVIQALVALYQYRYDARGQLVFPDGLTYGEEDYYANHNVEKSSNTTLKNGEDDKPIRATVSDDMPMSSSNATIIDNINDSNLRRILTKFNKSLVLLLPWITQNVHNLLTKNTHLFHIGFIIFILDSLLPLLDGDIDRSAHDDVTEEHDKLGKFVSRENDGSSVPNLATALAKKVFSHPSNDRNPIRILVIGDSLAIGTGCVDRFDIEKTNAMPMALIENNVAKSRSAMDANRLRQGPVFPRILARTLSYHIHRPVQWRSAGVDGGSVSDVQTFCMDVVKQEQAKGIDVIVVLFGMNDLKKHLSVNPFLNLLQNRQEVHGGKGVAGFRLEMDRIISEIHACAPDALVVFPALPIQPFHKNSIINIFPLGLMVDTFVGLWERQKKIAAISRDNAVYVDLKAKEIAEWYTPKNAHNGDICDDIEEDVLLSGDGVHPNRAMYAKWAELVGHKLYRCLLTICGEQLEQIYELGEKDVQLDNNVPAKNTEPNQLRA</sequence>
<evidence type="ECO:0000313" key="4">
    <source>
        <dbReference type="EMBL" id="KAL3756793.1"/>
    </source>
</evidence>
<name>A0ABD3LZ95_9STRA</name>
<proteinExistence type="predicted"/>
<dbReference type="AlphaFoldDB" id="A0ABD3LZ95"/>
<feature type="transmembrane region" description="Helical" evidence="2">
    <location>
        <begin position="118"/>
        <end position="142"/>
    </location>
</feature>
<protein>
    <recommendedName>
        <fullName evidence="3">SGNH hydrolase-type esterase domain-containing protein</fullName>
    </recommendedName>
</protein>
<dbReference type="Pfam" id="PF13472">
    <property type="entry name" value="Lipase_GDSL_2"/>
    <property type="match status" value="1"/>
</dbReference>
<dbReference type="InterPro" id="IPR051532">
    <property type="entry name" value="Ester_Hydrolysis_Enzymes"/>
</dbReference>
<evidence type="ECO:0000256" key="2">
    <source>
        <dbReference type="SAM" id="Phobius"/>
    </source>
</evidence>
<dbReference type="InterPro" id="IPR013830">
    <property type="entry name" value="SGNH_hydro"/>
</dbReference>
<keyword evidence="2" id="KW-0472">Membrane</keyword>
<feature type="transmembrane region" description="Helical" evidence="2">
    <location>
        <begin position="154"/>
        <end position="174"/>
    </location>
</feature>
<feature type="compositionally biased region" description="Polar residues" evidence="1">
    <location>
        <begin position="11"/>
        <end position="23"/>
    </location>
</feature>
<dbReference type="InterPro" id="IPR036514">
    <property type="entry name" value="SGNH_hydro_sf"/>
</dbReference>
<dbReference type="PANTHER" id="PTHR30383">
    <property type="entry name" value="THIOESTERASE 1/PROTEASE 1/LYSOPHOSPHOLIPASE L1"/>
    <property type="match status" value="1"/>
</dbReference>
<evidence type="ECO:0000313" key="5">
    <source>
        <dbReference type="Proteomes" id="UP001530293"/>
    </source>
</evidence>
<evidence type="ECO:0000259" key="3">
    <source>
        <dbReference type="Pfam" id="PF13472"/>
    </source>
</evidence>
<evidence type="ECO:0000256" key="1">
    <source>
        <dbReference type="SAM" id="MobiDB-lite"/>
    </source>
</evidence>
<feature type="region of interest" description="Disordered" evidence="1">
    <location>
        <begin position="1"/>
        <end position="23"/>
    </location>
</feature>
<dbReference type="SUPFAM" id="SSF52266">
    <property type="entry name" value="SGNH hydrolase"/>
    <property type="match status" value="1"/>
</dbReference>
<dbReference type="EMBL" id="JALLBG020000292">
    <property type="protein sequence ID" value="KAL3756793.1"/>
    <property type="molecule type" value="Genomic_DNA"/>
</dbReference>
<organism evidence="4 5">
    <name type="scientific">Discostella pseudostelligera</name>
    <dbReference type="NCBI Taxonomy" id="259834"/>
    <lineage>
        <taxon>Eukaryota</taxon>
        <taxon>Sar</taxon>
        <taxon>Stramenopiles</taxon>
        <taxon>Ochrophyta</taxon>
        <taxon>Bacillariophyta</taxon>
        <taxon>Coscinodiscophyceae</taxon>
        <taxon>Thalassiosirophycidae</taxon>
        <taxon>Stephanodiscales</taxon>
        <taxon>Stephanodiscaceae</taxon>
        <taxon>Discostella</taxon>
    </lineage>
</organism>
<feature type="domain" description="SGNH hydrolase-type esterase" evidence="3">
    <location>
        <begin position="351"/>
        <end position="601"/>
    </location>
</feature>
<reference evidence="4 5" key="1">
    <citation type="submission" date="2024-10" db="EMBL/GenBank/DDBJ databases">
        <title>Updated reference genomes for cyclostephanoid diatoms.</title>
        <authorList>
            <person name="Roberts W.R."/>
            <person name="Alverson A.J."/>
        </authorList>
    </citation>
    <scope>NUCLEOTIDE SEQUENCE [LARGE SCALE GENOMIC DNA]</scope>
    <source>
        <strain evidence="4 5">AJA232-27</strain>
    </source>
</reference>
<dbReference type="Proteomes" id="UP001530293">
    <property type="component" value="Unassembled WGS sequence"/>
</dbReference>
<keyword evidence="2" id="KW-0812">Transmembrane</keyword>
<gene>
    <name evidence="4" type="ORF">ACHAWU_008897</name>
</gene>
<keyword evidence="5" id="KW-1185">Reference proteome</keyword>
<keyword evidence="2" id="KW-1133">Transmembrane helix</keyword>
<dbReference type="PANTHER" id="PTHR30383:SF5">
    <property type="entry name" value="SGNH HYDROLASE-TYPE ESTERASE DOMAIN-CONTAINING PROTEIN"/>
    <property type="match status" value="1"/>
</dbReference>
<comment type="caution">
    <text evidence="4">The sequence shown here is derived from an EMBL/GenBank/DDBJ whole genome shotgun (WGS) entry which is preliminary data.</text>
</comment>
<dbReference type="Gene3D" id="3.40.50.1110">
    <property type="entry name" value="SGNH hydrolase"/>
    <property type="match status" value="1"/>
</dbReference>